<dbReference type="Pfam" id="PF00953">
    <property type="entry name" value="Glycos_transf_4"/>
    <property type="match status" value="1"/>
</dbReference>
<comment type="subcellular location">
    <subcellularLocation>
        <location evidence="12">Cell membrane</location>
        <topology evidence="12">Multi-pass membrane protein</topology>
    </subcellularLocation>
    <subcellularLocation>
        <location evidence="1">Membrane</location>
        <topology evidence="1">Multi-pass membrane protein</topology>
    </subcellularLocation>
</comment>
<evidence type="ECO:0000256" key="6">
    <source>
        <dbReference type="ARBA" id="ARBA00022960"/>
    </source>
</evidence>
<organism evidence="14 15">
    <name type="scientific">Blattabacterium cuenoti BPAY</name>
    <dbReference type="NCBI Taxonomy" id="1457031"/>
    <lineage>
        <taxon>Bacteria</taxon>
        <taxon>Pseudomonadati</taxon>
        <taxon>Bacteroidota</taxon>
        <taxon>Flavobacteriia</taxon>
        <taxon>Flavobacteriales</taxon>
        <taxon>Blattabacteriaceae</taxon>
        <taxon>Blattabacterium</taxon>
    </lineage>
</organism>
<evidence type="ECO:0000256" key="4">
    <source>
        <dbReference type="ARBA" id="ARBA00022679"/>
    </source>
</evidence>
<gene>
    <name evidence="12 14" type="primary">mraY</name>
    <name evidence="14" type="ORF">BPAY_257</name>
</gene>
<comment type="function">
    <text evidence="12">Catalyzes the initial step of the lipid cycle reactions in the biosynthesis of the cell wall peptidoglycan: transfers peptidoglycan precursor phospho-MurNAc-pentapeptide from UDP-MurNAc-pentapeptide onto the lipid carrier undecaprenyl phosphate, yielding undecaprenyl-pyrophosphoryl-MurNAc-pentapeptide, known as lipid I.</text>
</comment>
<evidence type="ECO:0000256" key="10">
    <source>
        <dbReference type="ARBA" id="ARBA00023306"/>
    </source>
</evidence>
<comment type="cofactor">
    <cofactor evidence="12">
        <name>Mg(2+)</name>
        <dbReference type="ChEBI" id="CHEBI:18420"/>
    </cofactor>
</comment>
<dbReference type="InterPro" id="IPR000715">
    <property type="entry name" value="Glycosyl_transferase_4"/>
</dbReference>
<evidence type="ECO:0000256" key="8">
    <source>
        <dbReference type="ARBA" id="ARBA00022989"/>
    </source>
</evidence>
<keyword evidence="5 12" id="KW-0812">Transmembrane</keyword>
<evidence type="ECO:0000313" key="14">
    <source>
        <dbReference type="EMBL" id="BAR92007.1"/>
    </source>
</evidence>
<keyword evidence="10 12" id="KW-0131">Cell cycle</keyword>
<evidence type="ECO:0000256" key="2">
    <source>
        <dbReference type="ARBA" id="ARBA00005583"/>
    </source>
</evidence>
<evidence type="ECO:0000256" key="13">
    <source>
        <dbReference type="NCBIfam" id="TIGR00445"/>
    </source>
</evidence>
<feature type="transmembrane region" description="Helical" evidence="12">
    <location>
        <begin position="200"/>
        <end position="217"/>
    </location>
</feature>
<dbReference type="EC" id="2.7.8.13" evidence="12 13"/>
<keyword evidence="4 12" id="KW-0808">Transferase</keyword>
<evidence type="ECO:0000313" key="15">
    <source>
        <dbReference type="Proteomes" id="UP000217805"/>
    </source>
</evidence>
<keyword evidence="12" id="KW-0460">Magnesium</keyword>
<keyword evidence="12" id="KW-0479">Metal-binding</keyword>
<feature type="transmembrane region" description="Helical" evidence="12">
    <location>
        <begin position="89"/>
        <end position="107"/>
    </location>
</feature>
<keyword evidence="11 12" id="KW-0961">Cell wall biogenesis/degradation</keyword>
<dbReference type="HAMAP" id="MF_00038">
    <property type="entry name" value="MraY"/>
    <property type="match status" value="1"/>
</dbReference>
<keyword evidence="9 12" id="KW-0472">Membrane</keyword>
<evidence type="ECO:0000256" key="7">
    <source>
        <dbReference type="ARBA" id="ARBA00022984"/>
    </source>
</evidence>
<keyword evidence="12" id="KW-1003">Cell membrane</keyword>
<dbReference type="InterPro" id="IPR003524">
    <property type="entry name" value="PNAcMuramoyl-5peptid_Trfase"/>
</dbReference>
<sequence length="394" mass="45489">MIYFFNKYLIINSVFYRAIIAFFLSFCIALILYQKIICWNQKNSVIGEKIRDLGLFGQKEKEGTPTMGGVVMIFSTLISTVLFSTLNNVYVLMLIMTTLYMGCIGLIDDYIKIKHNKKGLSVMGKIFSQILLGIFIGITMYFNTNISIQKQKIESKDSHFLKKKEYGFNTTIPVFYSIYHNHEFNYAYLLSWYNQKWKKYAWIVYIPIVIGIITFLSNGANLTDGIDGLTAGISSIIFALFSLLSIISSNKIYSLYFHFIYIPHLEEIIIFSFSFLGSLISFLWYNTYPAQIFMGDTGSLTIGGVIATLAIINRKELILPILCGIFFIENISVIMQVLYFRYSKKKYGIGKRVFLMAPLHHHFQKLGYHENKISNRFIIIQMMLSMLVFLLLII</sequence>
<dbReference type="PANTHER" id="PTHR22926">
    <property type="entry name" value="PHOSPHO-N-ACETYLMURAMOYL-PENTAPEPTIDE-TRANSFERASE"/>
    <property type="match status" value="1"/>
</dbReference>
<keyword evidence="15" id="KW-1185">Reference proteome</keyword>
<feature type="transmembrane region" description="Helical" evidence="12">
    <location>
        <begin position="229"/>
        <end position="248"/>
    </location>
</feature>
<evidence type="ECO:0000256" key="11">
    <source>
        <dbReference type="ARBA" id="ARBA00023316"/>
    </source>
</evidence>
<evidence type="ECO:0000256" key="12">
    <source>
        <dbReference type="HAMAP-Rule" id="MF_00038"/>
    </source>
</evidence>
<evidence type="ECO:0000256" key="1">
    <source>
        <dbReference type="ARBA" id="ARBA00004141"/>
    </source>
</evidence>
<proteinExistence type="inferred from homology"/>
<dbReference type="PROSITE" id="PS01347">
    <property type="entry name" value="MRAY_1"/>
    <property type="match status" value="1"/>
</dbReference>
<feature type="transmembrane region" description="Helical" evidence="12">
    <location>
        <begin position="268"/>
        <end position="285"/>
    </location>
</feature>
<evidence type="ECO:0000256" key="5">
    <source>
        <dbReference type="ARBA" id="ARBA00022692"/>
    </source>
</evidence>
<accession>A0ABN5V6A5</accession>
<evidence type="ECO:0000256" key="3">
    <source>
        <dbReference type="ARBA" id="ARBA00022618"/>
    </source>
</evidence>
<feature type="transmembrane region" description="Helical" evidence="12">
    <location>
        <begin position="292"/>
        <end position="312"/>
    </location>
</feature>
<feature type="transmembrane region" description="Helical" evidence="12">
    <location>
        <begin position="14"/>
        <end position="33"/>
    </location>
</feature>
<feature type="transmembrane region" description="Helical" evidence="12">
    <location>
        <begin position="373"/>
        <end position="393"/>
    </location>
</feature>
<feature type="transmembrane region" description="Helical" evidence="12">
    <location>
        <begin position="119"/>
        <end position="142"/>
    </location>
</feature>
<comment type="similarity">
    <text evidence="2 12">Belongs to the glycosyltransferase 4 family. MraY subfamily.</text>
</comment>
<dbReference type="Proteomes" id="UP000217805">
    <property type="component" value="Chromosome"/>
</dbReference>
<dbReference type="NCBIfam" id="TIGR00445">
    <property type="entry name" value="mraY"/>
    <property type="match status" value="1"/>
</dbReference>
<dbReference type="PROSITE" id="PS01348">
    <property type="entry name" value="MRAY_2"/>
    <property type="match status" value="1"/>
</dbReference>
<dbReference type="PANTHER" id="PTHR22926:SF5">
    <property type="entry name" value="PHOSPHO-N-ACETYLMURAMOYL-PENTAPEPTIDE-TRANSFERASE HOMOLOG"/>
    <property type="match status" value="1"/>
</dbReference>
<dbReference type="InterPro" id="IPR018480">
    <property type="entry name" value="PNAcMuramoyl-5peptid_Trfase_CS"/>
</dbReference>
<protein>
    <recommendedName>
        <fullName evidence="12 13">Phospho-N-acetylmuramoyl-pentapeptide-transferase</fullName>
        <ecNumber evidence="12 13">2.7.8.13</ecNumber>
    </recommendedName>
    <alternativeName>
        <fullName evidence="12">UDP-MurNAc-pentapeptide phosphotransferase</fullName>
    </alternativeName>
</protein>
<keyword evidence="3 12" id="KW-0132">Cell division</keyword>
<comment type="catalytic activity">
    <reaction evidence="12">
        <text>UDP-N-acetyl-alpha-D-muramoyl-L-alanyl-gamma-D-glutamyl-meso-2,6-diaminopimeloyl-D-alanyl-D-alanine + di-trans,octa-cis-undecaprenyl phosphate = di-trans,octa-cis-undecaprenyl diphospho-N-acetyl-alpha-D-muramoyl-L-alanyl-D-glutamyl-meso-2,6-diaminopimeloyl-D-alanyl-D-alanine + UMP</text>
        <dbReference type="Rhea" id="RHEA:28386"/>
        <dbReference type="ChEBI" id="CHEBI:57865"/>
        <dbReference type="ChEBI" id="CHEBI:60392"/>
        <dbReference type="ChEBI" id="CHEBI:61386"/>
        <dbReference type="ChEBI" id="CHEBI:61387"/>
        <dbReference type="EC" id="2.7.8.13"/>
    </reaction>
</comment>
<name>A0ABN5V6A5_9FLAO</name>
<keyword evidence="6 12" id="KW-0133">Cell shape</keyword>
<dbReference type="EMBL" id="AP014609">
    <property type="protein sequence ID" value="BAR92007.1"/>
    <property type="molecule type" value="Genomic_DNA"/>
</dbReference>
<feature type="transmembrane region" description="Helical" evidence="12">
    <location>
        <begin position="318"/>
        <end position="342"/>
    </location>
</feature>
<keyword evidence="8 12" id="KW-1133">Transmembrane helix</keyword>
<keyword evidence="7 12" id="KW-0573">Peptidoglycan synthesis</keyword>
<evidence type="ECO:0000256" key="9">
    <source>
        <dbReference type="ARBA" id="ARBA00023136"/>
    </source>
</evidence>
<dbReference type="CDD" id="cd06852">
    <property type="entry name" value="GT_MraY"/>
    <property type="match status" value="1"/>
</dbReference>
<dbReference type="RefSeq" id="WP_096378128.1">
    <property type="nucleotide sequence ID" value="NZ_AP014609.1"/>
</dbReference>
<feature type="transmembrane region" description="Helical" evidence="12">
    <location>
        <begin position="66"/>
        <end position="83"/>
    </location>
</feature>
<reference evidence="14 15" key="1">
    <citation type="journal article" date="2015" name="Microbes Environ.">
        <title>An Efficient Strategy Developed for Next-Generation Sequencing of Endosymbiont Genomes Performed Using Crude DNA Isolated from Host Tissues: A Case Study of Blattabacterium cuenoti Inhabiting the Fat Bodies of Cockroaches.</title>
        <authorList>
            <person name="Kinjo Y."/>
            <person name="Saitoh S."/>
            <person name="Tokuda G."/>
        </authorList>
    </citation>
    <scope>NUCLEOTIDE SEQUENCE [LARGE SCALE GENOMIC DNA]</scope>
    <source>
        <strain evidence="14 15">BPAY</strain>
    </source>
</reference>
<comment type="pathway">
    <text evidence="12">Cell wall biogenesis; peptidoglycan biosynthesis.</text>
</comment>